<dbReference type="Gene3D" id="3.40.50.2060">
    <property type="match status" value="1"/>
</dbReference>
<gene>
    <name evidence="2" type="ORF">CTOB1V02_LOCUS369</name>
</gene>
<dbReference type="InterPro" id="IPR027482">
    <property type="entry name" value="Sec1-like_dom2"/>
</dbReference>
<protein>
    <recommendedName>
        <fullName evidence="3">Vacuolar protein sorting-associated protein 33A</fullName>
    </recommendedName>
</protein>
<dbReference type="Pfam" id="PF00995">
    <property type="entry name" value="Sec1"/>
    <property type="match status" value="1"/>
</dbReference>
<evidence type="ECO:0000256" key="1">
    <source>
        <dbReference type="ARBA" id="ARBA00009884"/>
    </source>
</evidence>
<accession>A0A7R8ZJB9</accession>
<name>A0A7R8ZJB9_9CRUS</name>
<evidence type="ECO:0008006" key="3">
    <source>
        <dbReference type="Google" id="ProtNLM"/>
    </source>
</evidence>
<dbReference type="AlphaFoldDB" id="A0A7R8ZJB9"/>
<dbReference type="Gene3D" id="3.40.50.1910">
    <property type="match status" value="1"/>
</dbReference>
<dbReference type="SUPFAM" id="SSF56815">
    <property type="entry name" value="Sec1/munc18-like (SM) proteins"/>
    <property type="match status" value="1"/>
</dbReference>
<dbReference type="InterPro" id="IPR043155">
    <property type="entry name" value="VPS33_dom3b"/>
</dbReference>
<proteinExistence type="inferred from homology"/>
<dbReference type="EMBL" id="OB660050">
    <property type="protein sequence ID" value="CAD7222358.1"/>
    <property type="molecule type" value="Genomic_DNA"/>
</dbReference>
<dbReference type="FunFam" id="3.40.50.1910:FF:000005">
    <property type="entry name" value="vacuolar protein sorting-associated protein 33A isoform X1"/>
    <property type="match status" value="1"/>
</dbReference>
<dbReference type="OrthoDB" id="6354752at2759"/>
<dbReference type="InterPro" id="IPR036045">
    <property type="entry name" value="Sec1-like_sf"/>
</dbReference>
<dbReference type="InterPro" id="IPR001619">
    <property type="entry name" value="Sec1-like"/>
</dbReference>
<organism evidence="2">
    <name type="scientific">Cyprideis torosa</name>
    <dbReference type="NCBI Taxonomy" id="163714"/>
    <lineage>
        <taxon>Eukaryota</taxon>
        <taxon>Metazoa</taxon>
        <taxon>Ecdysozoa</taxon>
        <taxon>Arthropoda</taxon>
        <taxon>Crustacea</taxon>
        <taxon>Oligostraca</taxon>
        <taxon>Ostracoda</taxon>
        <taxon>Podocopa</taxon>
        <taxon>Podocopida</taxon>
        <taxon>Cytherocopina</taxon>
        <taxon>Cytheroidea</taxon>
        <taxon>Cytherideidae</taxon>
        <taxon>Cyprideis</taxon>
    </lineage>
</organism>
<dbReference type="GO" id="GO:0016192">
    <property type="term" value="P:vesicle-mediated transport"/>
    <property type="evidence" value="ECO:0007669"/>
    <property type="project" value="InterPro"/>
</dbReference>
<dbReference type="Gene3D" id="1.25.40.850">
    <property type="match status" value="1"/>
</dbReference>
<dbReference type="Gene3D" id="3.90.830.10">
    <property type="entry name" value="Syntaxin Binding Protein 1, Chain A, domain 2"/>
    <property type="match status" value="1"/>
</dbReference>
<evidence type="ECO:0000313" key="2">
    <source>
        <dbReference type="EMBL" id="CAD7222358.1"/>
    </source>
</evidence>
<dbReference type="PANTHER" id="PTHR11679">
    <property type="entry name" value="VESICLE PROTEIN SORTING-ASSOCIATED"/>
    <property type="match status" value="1"/>
</dbReference>
<dbReference type="InterPro" id="IPR043154">
    <property type="entry name" value="Sec-1-like_dom1"/>
</dbReference>
<reference evidence="2" key="1">
    <citation type="submission" date="2020-11" db="EMBL/GenBank/DDBJ databases">
        <authorList>
            <person name="Tran Van P."/>
        </authorList>
    </citation>
    <scope>NUCLEOTIDE SEQUENCE</scope>
</reference>
<dbReference type="InterPro" id="IPR043127">
    <property type="entry name" value="Sec-1-like_dom3a"/>
</dbReference>
<comment type="similarity">
    <text evidence="1">Belongs to the STXBP/unc-18/SEC1 family.</text>
</comment>
<sequence>MFARTTTSHRVNLSLVKELTRADLLSQLDRFPGTKAIVWDEKLTGPFGLVAEYSLLKERDAVKMVPLATGRLPPLQVDHVMFITRPRVPLMDIVAENLFEEDRLLTAGGPRKEFHLLMVPRRSLLCEKRLEEKGVLGNLATVDQLCIDLFQVDTDLLSMEWEGDYRECHLDGDATCLFHVAKSLLTLETLFGQFRTIAGKGPTAERVHELFKRMKRETVTAAEAKAGGRDGAGAPSSVASVPLIDSLVLIDRSVDLVSPMVTQLTYEGLIDEIFHIRNNSVQFPAAAFTRATGGAGRSDSPAVARETKTVILSSSDDLYAEIRDKNFNAVGPHLTKRSKAMSAAFEERHEAKTVGEMKQFVARLPHLAALRESLTVHITVAELLKDATDEDEFRDPLSVEQDFLFLSNVDKVNHQLLDMIASNAPMPKVLRLLCLQSLIAGGLRSKVFETYIRDLVQTYGFQHALTLQNLEKAGLLQPQTGRPSYPTLKQMFQLTREEVSELNPTDPAYVHSIYCPLTIRLAQWHARGDWGKLNDSPLPLPGGPAFEEKQPLPIPLAKKRSSNFDDDPPVTLVFFIGGCTFAEIAALRFLSQIEDAATEYLVATTKIINGNTFLSQFFQPLERK</sequence>